<feature type="region of interest" description="Disordered" evidence="3">
    <location>
        <begin position="164"/>
        <end position="199"/>
    </location>
</feature>
<dbReference type="PANTHER" id="PTHR13015:SF0">
    <property type="entry name" value="WASH COMPLEX SUBUNIT 3"/>
    <property type="match status" value="1"/>
</dbReference>
<dbReference type="GO" id="GO:0030041">
    <property type="term" value="P:actin filament polymerization"/>
    <property type="evidence" value="ECO:0007669"/>
    <property type="project" value="TreeGrafter"/>
</dbReference>
<evidence type="ECO:0000256" key="2">
    <source>
        <dbReference type="SAM" id="Coils"/>
    </source>
</evidence>
<dbReference type="PANTHER" id="PTHR13015">
    <property type="entry name" value="PROTEIN AD-016-RELATED"/>
    <property type="match status" value="1"/>
</dbReference>
<dbReference type="WBParaSite" id="Csp11.Scaffold629.g11360.t1">
    <property type="protein sequence ID" value="Csp11.Scaffold629.g11360.t1"/>
    <property type="gene ID" value="Csp11.Scaffold629.g11360"/>
</dbReference>
<dbReference type="GO" id="GO:0071203">
    <property type="term" value="C:WASH complex"/>
    <property type="evidence" value="ECO:0007669"/>
    <property type="project" value="InterPro"/>
</dbReference>
<evidence type="ECO:0000256" key="1">
    <source>
        <dbReference type="ARBA" id="ARBA00006290"/>
    </source>
</evidence>
<evidence type="ECO:0000256" key="3">
    <source>
        <dbReference type="SAM" id="MobiDB-lite"/>
    </source>
</evidence>
<accession>A0A1I7TSL8</accession>
<proteinExistence type="inferred from homology"/>
<name>A0A1I7TSL8_9PELO</name>
<evidence type="ECO:0000313" key="4">
    <source>
        <dbReference type="Proteomes" id="UP000095282"/>
    </source>
</evidence>
<feature type="compositionally biased region" description="Low complexity" evidence="3">
    <location>
        <begin position="183"/>
        <end position="199"/>
    </location>
</feature>
<dbReference type="GO" id="GO:0006887">
    <property type="term" value="P:exocytosis"/>
    <property type="evidence" value="ECO:0007669"/>
    <property type="project" value="TreeGrafter"/>
</dbReference>
<dbReference type="AlphaFoldDB" id="A0A1I7TSL8"/>
<dbReference type="Pfam" id="PF10152">
    <property type="entry name" value="CCDC53"/>
    <property type="match status" value="1"/>
</dbReference>
<dbReference type="InterPro" id="IPR019309">
    <property type="entry name" value="WASHC3"/>
</dbReference>
<organism evidence="4 5">
    <name type="scientific">Caenorhabditis tropicalis</name>
    <dbReference type="NCBI Taxonomy" id="1561998"/>
    <lineage>
        <taxon>Eukaryota</taxon>
        <taxon>Metazoa</taxon>
        <taxon>Ecdysozoa</taxon>
        <taxon>Nematoda</taxon>
        <taxon>Chromadorea</taxon>
        <taxon>Rhabditida</taxon>
        <taxon>Rhabditina</taxon>
        <taxon>Rhabditomorpha</taxon>
        <taxon>Rhabditoidea</taxon>
        <taxon>Rhabditidae</taxon>
        <taxon>Peloderinae</taxon>
        <taxon>Caenorhabditis</taxon>
    </lineage>
</organism>
<dbReference type="STRING" id="1561998.A0A1I7TSL8"/>
<feature type="coiled-coil region" evidence="2">
    <location>
        <begin position="52"/>
        <end position="79"/>
    </location>
</feature>
<dbReference type="eggNOG" id="KOG4496">
    <property type="taxonomic scope" value="Eukaryota"/>
</dbReference>
<comment type="similarity">
    <text evidence="1">Belongs to the CCDC53 family.</text>
</comment>
<dbReference type="Proteomes" id="UP000095282">
    <property type="component" value="Unplaced"/>
</dbReference>
<evidence type="ECO:0000313" key="5">
    <source>
        <dbReference type="WBParaSite" id="Csp11.Scaffold629.g11360.t1"/>
    </source>
</evidence>
<keyword evidence="2" id="KW-0175">Coiled coil</keyword>
<keyword evidence="4" id="KW-1185">Reference proteome</keyword>
<reference evidence="5" key="1">
    <citation type="submission" date="2016-11" db="UniProtKB">
        <authorList>
            <consortium name="WormBaseParasite"/>
        </authorList>
    </citation>
    <scope>IDENTIFICATION</scope>
</reference>
<sequence length="199" mass="21749">MSSTTDPRIKREVDLNKVPSLDHHRTAVSFNCLILKMTELLNSFGTRMENVLERADQSLDMADRKLKLMEAKLSAVNLEKTDVSKNLQPVSSVKMETHPEPEASSSTADVVNVSEETVELVESVNAAPLVLIKDDPTFSKYFKMLKMGVPEAGVIQKMESEGIDPSVLKRGDEPSAVQVPANSGYDSSGESVSSFSDSD</sequence>
<protein>
    <submittedName>
        <fullName evidence="5">Coiled-coil domain-containing protein 53</fullName>
    </submittedName>
</protein>